<comment type="caution">
    <text evidence="2">The sequence shown here is derived from an EMBL/GenBank/DDBJ whole genome shotgun (WGS) entry which is preliminary data.</text>
</comment>
<dbReference type="AlphaFoldDB" id="A0A0G1X687"/>
<dbReference type="Gene3D" id="3.90.550.10">
    <property type="entry name" value="Spore Coat Polysaccharide Biosynthesis Protein SpsA, Chain A"/>
    <property type="match status" value="1"/>
</dbReference>
<keyword evidence="2" id="KW-0808">Transferase</keyword>
<dbReference type="Pfam" id="PF00535">
    <property type="entry name" value="Glycos_transf_2"/>
    <property type="match status" value="1"/>
</dbReference>
<evidence type="ECO:0000259" key="1">
    <source>
        <dbReference type="Pfam" id="PF00535"/>
    </source>
</evidence>
<sequence length="269" mass="30578">MISVIIATKNGERFIERVIRSVLRQEGVDFEVVVVDDASTDGTANIVHAIASRDARVRYFYRAKNEGPGRARNFAVAQAKGGYVAVIDDDDEWPDTNKLREQVGFLEAHPEYVLVGSGCVRVVDELENILFEQRYPKNDEQIRASILGRNCFAHSGALYRKDVFQQLGGYKDMRLAEDYDLWLRMGAVGKFANLDTFCINWTQRAGSVSAKKKWKMNLITLGLIWNYKKQYPYVMRALVRGVARLVWYGVLGLSSPYALIKKNGFPRKP</sequence>
<name>A0A0G1X687_9BACT</name>
<dbReference type="InterPro" id="IPR029044">
    <property type="entry name" value="Nucleotide-diphossugar_trans"/>
</dbReference>
<dbReference type="Proteomes" id="UP000033882">
    <property type="component" value="Unassembled WGS sequence"/>
</dbReference>
<evidence type="ECO:0000313" key="2">
    <source>
        <dbReference type="EMBL" id="KKU89925.1"/>
    </source>
</evidence>
<gene>
    <name evidence="2" type="ORF">UY19_C0007G0011</name>
</gene>
<feature type="domain" description="Glycosyltransferase 2-like" evidence="1">
    <location>
        <begin position="3"/>
        <end position="167"/>
    </location>
</feature>
<dbReference type="PANTHER" id="PTHR22916:SF3">
    <property type="entry name" value="UDP-GLCNAC:BETAGAL BETA-1,3-N-ACETYLGLUCOSAMINYLTRANSFERASE-LIKE PROTEIN 1"/>
    <property type="match status" value="1"/>
</dbReference>
<organism evidence="2 3">
    <name type="scientific">Candidatus Wolfebacteria bacterium GW2011_GWA2_47_9b</name>
    <dbReference type="NCBI Taxonomy" id="1619005"/>
    <lineage>
        <taxon>Bacteria</taxon>
        <taxon>Candidatus Wolfeibacteriota</taxon>
    </lineage>
</organism>
<protein>
    <submittedName>
        <fullName evidence="2">Glycosyl transferase family 2</fullName>
    </submittedName>
</protein>
<accession>A0A0G1X687</accession>
<dbReference type="SUPFAM" id="SSF53448">
    <property type="entry name" value="Nucleotide-diphospho-sugar transferases"/>
    <property type="match status" value="1"/>
</dbReference>
<dbReference type="InterPro" id="IPR001173">
    <property type="entry name" value="Glyco_trans_2-like"/>
</dbReference>
<dbReference type="PANTHER" id="PTHR22916">
    <property type="entry name" value="GLYCOSYLTRANSFERASE"/>
    <property type="match status" value="1"/>
</dbReference>
<reference evidence="2 3" key="1">
    <citation type="journal article" date="2015" name="Nature">
        <title>rRNA introns, odd ribosomes, and small enigmatic genomes across a large radiation of phyla.</title>
        <authorList>
            <person name="Brown C.T."/>
            <person name="Hug L.A."/>
            <person name="Thomas B.C."/>
            <person name="Sharon I."/>
            <person name="Castelle C.J."/>
            <person name="Singh A."/>
            <person name="Wilkins M.J."/>
            <person name="Williams K.H."/>
            <person name="Banfield J.F."/>
        </authorList>
    </citation>
    <scope>NUCLEOTIDE SEQUENCE [LARGE SCALE GENOMIC DNA]</scope>
</reference>
<evidence type="ECO:0000313" key="3">
    <source>
        <dbReference type="Proteomes" id="UP000033882"/>
    </source>
</evidence>
<dbReference type="EMBL" id="LCPB01000007">
    <property type="protein sequence ID" value="KKU89925.1"/>
    <property type="molecule type" value="Genomic_DNA"/>
</dbReference>
<proteinExistence type="predicted"/>
<dbReference type="GO" id="GO:0016758">
    <property type="term" value="F:hexosyltransferase activity"/>
    <property type="evidence" value="ECO:0007669"/>
    <property type="project" value="UniProtKB-ARBA"/>
</dbReference>